<dbReference type="Proteomes" id="UP001139409">
    <property type="component" value="Unassembled WGS sequence"/>
</dbReference>
<sequence length="135" mass="15190">MDITSLDRDLTVLINAKMALAALDYADAHYDEKEEELHDLEDDFMEKYGSYLDDALHHVHDEMCPDSDVLLPIAYIPNKIVKTAEGFDVPAGQGVFVDVDDYSNPDTKLVLLPNPTRIVLLVGKEKKETLWTAVK</sequence>
<evidence type="ECO:0000313" key="2">
    <source>
        <dbReference type="Proteomes" id="UP001139409"/>
    </source>
</evidence>
<protein>
    <submittedName>
        <fullName evidence="1">Uncharacterized protein</fullName>
    </submittedName>
</protein>
<proteinExistence type="predicted"/>
<name>A0A9X1HNE6_9BACT</name>
<dbReference type="RefSeq" id="WP_225696512.1">
    <property type="nucleotide sequence ID" value="NZ_JAIXNE010000001.1"/>
</dbReference>
<keyword evidence="2" id="KW-1185">Reference proteome</keyword>
<accession>A0A9X1HNE6</accession>
<organism evidence="1 2">
    <name type="scientific">Fulvivirga sedimenti</name>
    <dbReference type="NCBI Taxonomy" id="2879465"/>
    <lineage>
        <taxon>Bacteria</taxon>
        <taxon>Pseudomonadati</taxon>
        <taxon>Bacteroidota</taxon>
        <taxon>Cytophagia</taxon>
        <taxon>Cytophagales</taxon>
        <taxon>Fulvivirgaceae</taxon>
        <taxon>Fulvivirga</taxon>
    </lineage>
</organism>
<dbReference type="EMBL" id="JAIXNE010000001">
    <property type="protein sequence ID" value="MCA6073394.1"/>
    <property type="molecule type" value="Genomic_DNA"/>
</dbReference>
<reference evidence="1" key="1">
    <citation type="submission" date="2021-09" db="EMBL/GenBank/DDBJ databases">
        <title>Fulvivirga sp. isolated from coastal sediment.</title>
        <authorList>
            <person name="Yu H."/>
        </authorList>
    </citation>
    <scope>NUCLEOTIDE SEQUENCE</scope>
    <source>
        <strain evidence="1">1062</strain>
    </source>
</reference>
<evidence type="ECO:0000313" key="1">
    <source>
        <dbReference type="EMBL" id="MCA6073394.1"/>
    </source>
</evidence>
<dbReference type="AlphaFoldDB" id="A0A9X1HNE6"/>
<comment type="caution">
    <text evidence="1">The sequence shown here is derived from an EMBL/GenBank/DDBJ whole genome shotgun (WGS) entry which is preliminary data.</text>
</comment>
<gene>
    <name evidence="1" type="ORF">LDX50_00850</name>
</gene>